<keyword evidence="8" id="KW-1185">Reference proteome</keyword>
<comment type="subcellular location">
    <subcellularLocation>
        <location evidence="1">Mitochondrion matrix</location>
        <location evidence="1">Mitochondrion nucleoid</location>
    </subcellularLocation>
</comment>
<gene>
    <name evidence="7" type="ORF">CVLEPA_LOCUS6319</name>
</gene>
<keyword evidence="2" id="KW-0809">Transit peptide</keyword>
<evidence type="ECO:0000256" key="1">
    <source>
        <dbReference type="ARBA" id="ARBA00004436"/>
    </source>
</evidence>
<proteinExistence type="predicted"/>
<dbReference type="Pfam" id="PF20180">
    <property type="entry name" value="UQCC2_CBP6"/>
    <property type="match status" value="1"/>
</dbReference>
<evidence type="ECO:0000313" key="8">
    <source>
        <dbReference type="Proteomes" id="UP001642483"/>
    </source>
</evidence>
<evidence type="ECO:0000256" key="5">
    <source>
        <dbReference type="ARBA" id="ARBA00031206"/>
    </source>
</evidence>
<protein>
    <recommendedName>
        <fullName evidence="6">Mitochondrial nucleoid factor 1</fullName>
    </recommendedName>
    <alternativeName>
        <fullName evidence="5">Mitochondrial protein M19</fullName>
    </alternativeName>
</protein>
<dbReference type="PANTHER" id="PTHR34260:SF1">
    <property type="entry name" value="UBIQUINOL-CYTOCHROME-C REDUCTASE COMPLEX ASSEMBLY FACTOR 2"/>
    <property type="match status" value="1"/>
</dbReference>
<evidence type="ECO:0000256" key="6">
    <source>
        <dbReference type="ARBA" id="ARBA00032983"/>
    </source>
</evidence>
<keyword evidence="3" id="KW-0496">Mitochondrion</keyword>
<comment type="caution">
    <text evidence="7">The sequence shown here is derived from an EMBL/GenBank/DDBJ whole genome shotgun (WGS) entry which is preliminary data.</text>
</comment>
<evidence type="ECO:0000256" key="3">
    <source>
        <dbReference type="ARBA" id="ARBA00023128"/>
    </source>
</evidence>
<evidence type="ECO:0000256" key="2">
    <source>
        <dbReference type="ARBA" id="ARBA00022946"/>
    </source>
</evidence>
<reference evidence="7 8" key="1">
    <citation type="submission" date="2024-02" db="EMBL/GenBank/DDBJ databases">
        <authorList>
            <person name="Daric V."/>
            <person name="Darras S."/>
        </authorList>
    </citation>
    <scope>NUCLEOTIDE SEQUENCE [LARGE SCALE GENOMIC DNA]</scope>
</reference>
<evidence type="ECO:0000256" key="4">
    <source>
        <dbReference type="ARBA" id="ARBA00023271"/>
    </source>
</evidence>
<dbReference type="EMBL" id="CAWYQH010000035">
    <property type="protein sequence ID" value="CAK8676897.1"/>
    <property type="molecule type" value="Genomic_DNA"/>
</dbReference>
<keyword evidence="4" id="KW-1135">Mitochondrion nucleoid</keyword>
<dbReference type="Proteomes" id="UP001642483">
    <property type="component" value="Unassembled WGS sequence"/>
</dbReference>
<dbReference type="InterPro" id="IPR037698">
    <property type="entry name" value="UQCC2"/>
</dbReference>
<dbReference type="PANTHER" id="PTHR34260">
    <property type="entry name" value="UBIQUINOL-CYTOCHROME-C REDUCTASE COMPLEX ASSEMBLY FACTOR 2"/>
    <property type="match status" value="1"/>
</dbReference>
<organism evidence="7 8">
    <name type="scientific">Clavelina lepadiformis</name>
    <name type="common">Light-bulb sea squirt</name>
    <name type="synonym">Ascidia lepadiformis</name>
    <dbReference type="NCBI Taxonomy" id="159417"/>
    <lineage>
        <taxon>Eukaryota</taxon>
        <taxon>Metazoa</taxon>
        <taxon>Chordata</taxon>
        <taxon>Tunicata</taxon>
        <taxon>Ascidiacea</taxon>
        <taxon>Aplousobranchia</taxon>
        <taxon>Clavelinidae</taxon>
        <taxon>Clavelina</taxon>
    </lineage>
</organism>
<name>A0ABP0FF48_CLALP</name>
<evidence type="ECO:0000313" key="7">
    <source>
        <dbReference type="EMBL" id="CAK8676897.1"/>
    </source>
</evidence>
<accession>A0ABP0FF48</accession>
<sequence>MASRYKRFVKICTMWPQSEIRGKYTKTLGSHIQEQVKRKFTHQDSTYIEDTEKCDRILLSMERLAGDYYKKVYTCNSTFTGASLEELSMALDEDAEQYKKTDSSFKNLG</sequence>